<accession>A0AAW8M2T4</accession>
<feature type="domain" description="Transposase IS66 C-terminal" evidence="1">
    <location>
        <begin position="3"/>
        <end position="34"/>
    </location>
</feature>
<dbReference type="Proteomes" id="UP001265315">
    <property type="component" value="Unassembled WGS sequence"/>
</dbReference>
<sequence length="34" mass="3809">MATLIMTAKLNDIDPQVWLVDVLARIADTPITRL</sequence>
<protein>
    <recommendedName>
        <fullName evidence="1">Transposase IS66 C-terminal domain-containing protein</fullName>
    </recommendedName>
</protein>
<dbReference type="EMBL" id="JAVDSW010000010">
    <property type="protein sequence ID" value="MDR6705428.1"/>
    <property type="molecule type" value="Genomic_DNA"/>
</dbReference>
<dbReference type="AlphaFoldDB" id="A0AAW8M2T4"/>
<dbReference type="InterPro" id="IPR039552">
    <property type="entry name" value="IS66_C"/>
</dbReference>
<reference evidence="2" key="1">
    <citation type="submission" date="2023-07" db="EMBL/GenBank/DDBJ databases">
        <title>Sorghum-associated microbial communities from plants grown in Nebraska, USA.</title>
        <authorList>
            <person name="Schachtman D."/>
        </authorList>
    </citation>
    <scope>NUCLEOTIDE SEQUENCE</scope>
    <source>
        <strain evidence="2">1457</strain>
    </source>
</reference>
<comment type="caution">
    <text evidence="2">The sequence shown here is derived from an EMBL/GenBank/DDBJ whole genome shotgun (WGS) entry which is preliminary data.</text>
</comment>
<organism evidence="2 3">
    <name type="scientific">Agrobacterium tumefaciens</name>
    <dbReference type="NCBI Taxonomy" id="358"/>
    <lineage>
        <taxon>Bacteria</taxon>
        <taxon>Pseudomonadati</taxon>
        <taxon>Pseudomonadota</taxon>
        <taxon>Alphaproteobacteria</taxon>
        <taxon>Hyphomicrobiales</taxon>
        <taxon>Rhizobiaceae</taxon>
        <taxon>Rhizobium/Agrobacterium group</taxon>
        <taxon>Agrobacterium</taxon>
        <taxon>Agrobacterium tumefaciens complex</taxon>
    </lineage>
</organism>
<proteinExistence type="predicted"/>
<evidence type="ECO:0000313" key="3">
    <source>
        <dbReference type="Proteomes" id="UP001265315"/>
    </source>
</evidence>
<dbReference type="Pfam" id="PF13817">
    <property type="entry name" value="DDE_Tnp_IS66_C"/>
    <property type="match status" value="1"/>
</dbReference>
<gene>
    <name evidence="2" type="ORF">J2W61_005303</name>
</gene>
<evidence type="ECO:0000313" key="2">
    <source>
        <dbReference type="EMBL" id="MDR6705428.1"/>
    </source>
</evidence>
<evidence type="ECO:0000259" key="1">
    <source>
        <dbReference type="Pfam" id="PF13817"/>
    </source>
</evidence>
<name>A0AAW8M2T4_AGRTU</name>